<dbReference type="InterPro" id="IPR001258">
    <property type="entry name" value="NHL_repeat"/>
</dbReference>
<proteinExistence type="predicted"/>
<feature type="region of interest" description="Disordered" evidence="3">
    <location>
        <begin position="330"/>
        <end position="355"/>
    </location>
</feature>
<dbReference type="Pfam" id="PF01436">
    <property type="entry name" value="NHL"/>
    <property type="match status" value="2"/>
</dbReference>
<gene>
    <name evidence="4" type="ORF">EVOR1521_LOCUS6388</name>
</gene>
<dbReference type="Gene3D" id="2.120.10.30">
    <property type="entry name" value="TolB, C-terminal domain"/>
    <property type="match status" value="2"/>
</dbReference>
<comment type="caution">
    <text evidence="4">The sequence shown here is derived from an EMBL/GenBank/DDBJ whole genome shotgun (WGS) entry which is preliminary data.</text>
</comment>
<feature type="repeat" description="NHL" evidence="2">
    <location>
        <begin position="16"/>
        <end position="57"/>
    </location>
</feature>
<name>A0AA36MRP7_9DINO</name>
<accession>A0AA36MRP7</accession>
<dbReference type="AlphaFoldDB" id="A0AA36MRP7"/>
<dbReference type="InterPro" id="IPR011042">
    <property type="entry name" value="6-blade_b-propeller_TolB-like"/>
</dbReference>
<reference evidence="4" key="1">
    <citation type="submission" date="2023-08" db="EMBL/GenBank/DDBJ databases">
        <authorList>
            <person name="Chen Y."/>
            <person name="Shah S."/>
            <person name="Dougan E. K."/>
            <person name="Thang M."/>
            <person name="Chan C."/>
        </authorList>
    </citation>
    <scope>NUCLEOTIDE SEQUENCE</scope>
</reference>
<evidence type="ECO:0008006" key="6">
    <source>
        <dbReference type="Google" id="ProtNLM"/>
    </source>
</evidence>
<keyword evidence="5" id="KW-1185">Reference proteome</keyword>
<evidence type="ECO:0000256" key="3">
    <source>
        <dbReference type="SAM" id="MobiDB-lite"/>
    </source>
</evidence>
<dbReference type="SUPFAM" id="SSF101898">
    <property type="entry name" value="NHL repeat"/>
    <property type="match status" value="1"/>
</dbReference>
<dbReference type="PANTHER" id="PTHR24104">
    <property type="entry name" value="E3 UBIQUITIN-PROTEIN LIGASE NHLRC1-RELATED"/>
    <property type="match status" value="1"/>
</dbReference>
<evidence type="ECO:0000313" key="5">
    <source>
        <dbReference type="Proteomes" id="UP001178507"/>
    </source>
</evidence>
<feature type="repeat" description="NHL" evidence="2">
    <location>
        <begin position="194"/>
        <end position="232"/>
    </location>
</feature>
<keyword evidence="1" id="KW-0677">Repeat</keyword>
<dbReference type="CDD" id="cd05819">
    <property type="entry name" value="NHL"/>
    <property type="match status" value="1"/>
</dbReference>
<dbReference type="EMBL" id="CAUJNA010000478">
    <property type="protein sequence ID" value="CAJ1377655.1"/>
    <property type="molecule type" value="Genomic_DNA"/>
</dbReference>
<dbReference type="InterPro" id="IPR050952">
    <property type="entry name" value="TRIM-NHL_E3_ligases"/>
</dbReference>
<sequence length="355" mass="37226">MAPSSDVAFQYGAGGKGKGLSEGKRLLSQPRGLHVDDDGTLYVADFTNFCVVRFGAGDAAGKVVAGEEAKQLMDVDYLKDIDKPLRPADGEGFLLKNPVDVVRDADGALLVLDCPMARVQRFELLGDKSAAGSVVFPPPRGPLVRSSAVPEAIKHPRSMLQHNGGMVICDTWSHRVLFYGDEASPEVLAGTANSCGSSSSQLNFPSGCAFLSDGSLLVADTNNHRIQRFLPGELSGQTVAGSPEGKPGDGLSELQMPTGIVVEADDCFLVADRANARVMRFRAGNAGEVVAGPDLLERPWGLALGKDGSIFVSDERRAVVLKLAPTTPAKGAVQTAPGHAKARPSGGYPDAMSLD</sequence>
<evidence type="ECO:0000256" key="2">
    <source>
        <dbReference type="PROSITE-ProRule" id="PRU00504"/>
    </source>
</evidence>
<organism evidence="4 5">
    <name type="scientific">Effrenium voratum</name>
    <dbReference type="NCBI Taxonomy" id="2562239"/>
    <lineage>
        <taxon>Eukaryota</taxon>
        <taxon>Sar</taxon>
        <taxon>Alveolata</taxon>
        <taxon>Dinophyceae</taxon>
        <taxon>Suessiales</taxon>
        <taxon>Symbiodiniaceae</taxon>
        <taxon>Effrenium</taxon>
    </lineage>
</organism>
<protein>
    <recommendedName>
        <fullName evidence="6">NHL repeat containing protein</fullName>
    </recommendedName>
</protein>
<dbReference type="PROSITE" id="PS51125">
    <property type="entry name" value="NHL"/>
    <property type="match status" value="2"/>
</dbReference>
<evidence type="ECO:0000313" key="4">
    <source>
        <dbReference type="EMBL" id="CAJ1377655.1"/>
    </source>
</evidence>
<evidence type="ECO:0000256" key="1">
    <source>
        <dbReference type="ARBA" id="ARBA00022737"/>
    </source>
</evidence>
<dbReference type="Proteomes" id="UP001178507">
    <property type="component" value="Unassembled WGS sequence"/>
</dbReference>